<dbReference type="SUPFAM" id="SSF56059">
    <property type="entry name" value="Glutathione synthetase ATP-binding domain-like"/>
    <property type="match status" value="1"/>
</dbReference>
<keyword evidence="2" id="KW-1185">Reference proteome</keyword>
<accession>A0A1G8KK38</accession>
<gene>
    <name evidence="1" type="ORF">SAMN05216605_113125</name>
</gene>
<proteinExistence type="predicted"/>
<dbReference type="AlphaFoldDB" id="A0A1G8KK38"/>
<reference evidence="2" key="1">
    <citation type="submission" date="2016-10" db="EMBL/GenBank/DDBJ databases">
        <authorList>
            <person name="Varghese N."/>
            <person name="Submissions S."/>
        </authorList>
    </citation>
    <scope>NUCLEOTIDE SEQUENCE [LARGE SCALE GENOMIC DNA]</scope>
    <source>
        <strain evidence="2">ATCC 700689</strain>
    </source>
</reference>
<dbReference type="STRING" id="89065.SAMN05216605_113125"/>
<organism evidence="1 2">
    <name type="scientific">Pseudomonas abietaniphila</name>
    <dbReference type="NCBI Taxonomy" id="89065"/>
    <lineage>
        <taxon>Bacteria</taxon>
        <taxon>Pseudomonadati</taxon>
        <taxon>Pseudomonadota</taxon>
        <taxon>Gammaproteobacteria</taxon>
        <taxon>Pseudomonadales</taxon>
        <taxon>Pseudomonadaceae</taxon>
        <taxon>Pseudomonas</taxon>
    </lineage>
</organism>
<protein>
    <recommendedName>
        <fullName evidence="3">Biotin carboxylase</fullName>
    </recommendedName>
</protein>
<dbReference type="InterPro" id="IPR021519">
    <property type="entry name" value="DUF3182"/>
</dbReference>
<dbReference type="EMBL" id="FNCO01000013">
    <property type="protein sequence ID" value="SDI43742.1"/>
    <property type="molecule type" value="Genomic_DNA"/>
</dbReference>
<name>A0A1G8KK38_9PSED</name>
<dbReference type="Proteomes" id="UP000182894">
    <property type="component" value="Unassembled WGS sequence"/>
</dbReference>
<evidence type="ECO:0008006" key="3">
    <source>
        <dbReference type="Google" id="ProtNLM"/>
    </source>
</evidence>
<sequence length="373" mass="40395">MSGSRSAAKSQVVLLATHKKLATHETVVQQALGERIAKLLGATFVGAYDPAQHKDPALYYIPSDTLIGKKAGDALGIHSVDDFFGGLIDYPFMATKAISHPMLDDATAKPEGWSVRFFEDAADAVLSGFSVFNEADARRAGRQLLENGPVRIKPVLATAGRGQVVVTTDAELDKAIAEQDMAEVEEWGLVLEEDLSDVITYSVGQVQVAGIMVSYHGTQSLTQDNNGETVYGGSQLWLVRGDYDELLTLDLEDDVRRSVTQAMRYEKAALACFPDFLASRRNYDIAHGTNARGQVCSGVLEQSWRIGGASPAEVEALVAFAADPQLQRICASSHEIYGPTTLPADAHVLYEGDDPEVGLISKFTQVQPYDRTQ</sequence>
<dbReference type="OrthoDB" id="8648979at2"/>
<evidence type="ECO:0000313" key="1">
    <source>
        <dbReference type="EMBL" id="SDI43742.1"/>
    </source>
</evidence>
<dbReference type="Pfam" id="PF11379">
    <property type="entry name" value="DUF3182"/>
    <property type="match status" value="1"/>
</dbReference>
<evidence type="ECO:0000313" key="2">
    <source>
        <dbReference type="Proteomes" id="UP000182894"/>
    </source>
</evidence>
<dbReference type="RefSeq" id="WP_074756025.1">
    <property type="nucleotide sequence ID" value="NZ_FNCO01000013.1"/>
</dbReference>